<dbReference type="Pfam" id="PF03476">
    <property type="entry name" value="MOSC_N"/>
    <property type="match status" value="1"/>
</dbReference>
<dbReference type="InterPro" id="IPR005303">
    <property type="entry name" value="MOCOS_middle"/>
</dbReference>
<dbReference type="SUPFAM" id="SSF50800">
    <property type="entry name" value="PK beta-barrel domain-like"/>
    <property type="match status" value="1"/>
</dbReference>
<dbReference type="GO" id="GO:0030151">
    <property type="term" value="F:molybdenum ion binding"/>
    <property type="evidence" value="ECO:0007669"/>
    <property type="project" value="InterPro"/>
</dbReference>
<proteinExistence type="predicted"/>
<dbReference type="SUPFAM" id="SSF141673">
    <property type="entry name" value="MOSC N-terminal domain-like"/>
    <property type="match status" value="1"/>
</dbReference>
<dbReference type="STRING" id="1802280.A3B37_02230"/>
<feature type="domain" description="MOSC" evidence="1">
    <location>
        <begin position="138"/>
        <end position="284"/>
    </location>
</feature>
<protein>
    <recommendedName>
        <fullName evidence="1">MOSC domain-containing protein</fullName>
    </recommendedName>
</protein>
<dbReference type="EMBL" id="MHQS01000003">
    <property type="protein sequence ID" value="OHA09359.1"/>
    <property type="molecule type" value="Genomic_DNA"/>
</dbReference>
<evidence type="ECO:0000259" key="1">
    <source>
        <dbReference type="PROSITE" id="PS51340"/>
    </source>
</evidence>
<dbReference type="Pfam" id="PF03473">
    <property type="entry name" value="MOSC"/>
    <property type="match status" value="1"/>
</dbReference>
<dbReference type="PANTHER" id="PTHR14237">
    <property type="entry name" value="MOLYBDOPTERIN COFACTOR SULFURASE MOSC"/>
    <property type="match status" value="1"/>
</dbReference>
<sequence length="284" mass="31602">MAYPRSYHPPLSPQRNERRSSVHIKDLFIYPVKSCAGIAVQEMPLAATGPLYDRMFVIVNAAGNALTQRVHPRLCLVRTLITRGHLAIRVPGGTMHITPLERDGIADRDVVVWGDACRGMDEGDTVASALSDFLGERCRLVRYLPTHPRLRESSYLGQAISISFSDGYPFLVISQASLDDLNGRLPEPVPMDRFRPNLVIEGTEPYAEDAWDWLAVGKIVLNAANQCARCATTVVDQRTGMTSHEPLRTLASYRRNREGKIVFGRNFRHLNGGVLRVGDIVTII</sequence>
<dbReference type="InterPro" id="IPR005302">
    <property type="entry name" value="MoCF_Sase_C"/>
</dbReference>
<dbReference type="PANTHER" id="PTHR14237:SF19">
    <property type="entry name" value="MITOCHONDRIAL AMIDOXIME REDUCING COMPONENT 1"/>
    <property type="match status" value="1"/>
</dbReference>
<dbReference type="PROSITE" id="PS51340">
    <property type="entry name" value="MOSC"/>
    <property type="match status" value="1"/>
</dbReference>
<dbReference type="GO" id="GO:0030170">
    <property type="term" value="F:pyridoxal phosphate binding"/>
    <property type="evidence" value="ECO:0007669"/>
    <property type="project" value="InterPro"/>
</dbReference>
<name>A0A1G2LEW8_9BACT</name>
<dbReference type="InterPro" id="IPR011037">
    <property type="entry name" value="Pyrv_Knase-like_insert_dom_sf"/>
</dbReference>
<organism evidence="2 3">
    <name type="scientific">Candidatus Sungbacteria bacterium RIFCSPLOWO2_01_FULL_59_16</name>
    <dbReference type="NCBI Taxonomy" id="1802280"/>
    <lineage>
        <taxon>Bacteria</taxon>
        <taxon>Candidatus Sungiibacteriota</taxon>
    </lineage>
</organism>
<evidence type="ECO:0000313" key="2">
    <source>
        <dbReference type="EMBL" id="OHA09359.1"/>
    </source>
</evidence>
<gene>
    <name evidence="2" type="ORF">A3B37_02230</name>
</gene>
<dbReference type="AlphaFoldDB" id="A0A1G2LEW8"/>
<evidence type="ECO:0000313" key="3">
    <source>
        <dbReference type="Proteomes" id="UP000176705"/>
    </source>
</evidence>
<accession>A0A1G2LEW8</accession>
<dbReference type="Proteomes" id="UP000176705">
    <property type="component" value="Unassembled WGS sequence"/>
</dbReference>
<reference evidence="2 3" key="1">
    <citation type="journal article" date="2016" name="Nat. Commun.">
        <title>Thousands of microbial genomes shed light on interconnected biogeochemical processes in an aquifer system.</title>
        <authorList>
            <person name="Anantharaman K."/>
            <person name="Brown C.T."/>
            <person name="Hug L.A."/>
            <person name="Sharon I."/>
            <person name="Castelle C.J."/>
            <person name="Probst A.J."/>
            <person name="Thomas B.C."/>
            <person name="Singh A."/>
            <person name="Wilkins M.J."/>
            <person name="Karaoz U."/>
            <person name="Brodie E.L."/>
            <person name="Williams K.H."/>
            <person name="Hubbard S.S."/>
            <person name="Banfield J.F."/>
        </authorList>
    </citation>
    <scope>NUCLEOTIDE SEQUENCE [LARGE SCALE GENOMIC DNA]</scope>
</reference>
<dbReference type="GO" id="GO:0003824">
    <property type="term" value="F:catalytic activity"/>
    <property type="evidence" value="ECO:0007669"/>
    <property type="project" value="InterPro"/>
</dbReference>
<comment type="caution">
    <text evidence="2">The sequence shown here is derived from an EMBL/GenBank/DDBJ whole genome shotgun (WGS) entry which is preliminary data.</text>
</comment>